<dbReference type="SUPFAM" id="SSF56219">
    <property type="entry name" value="DNase I-like"/>
    <property type="match status" value="1"/>
</dbReference>
<proteinExistence type="predicted"/>
<dbReference type="Gene3D" id="3.60.10.10">
    <property type="entry name" value="Endonuclease/exonuclease/phosphatase"/>
    <property type="match status" value="1"/>
</dbReference>
<evidence type="ECO:0000256" key="1">
    <source>
        <dbReference type="SAM" id="SignalP"/>
    </source>
</evidence>
<reference evidence="2 3" key="1">
    <citation type="submission" date="2018-07" db="EMBL/GenBank/DDBJ databases">
        <title>Genomic Encyclopedia of Type Strains, Phase IV (KMG-IV): sequencing the most valuable type-strain genomes for metagenomic binning, comparative biology and taxonomic classification.</title>
        <authorList>
            <person name="Goeker M."/>
        </authorList>
    </citation>
    <scope>NUCLEOTIDE SEQUENCE [LARGE SCALE GENOMIC DNA]</scope>
    <source>
        <strain evidence="2 3">DSM 101478</strain>
    </source>
</reference>
<evidence type="ECO:0000313" key="2">
    <source>
        <dbReference type="EMBL" id="RDK87300.1"/>
    </source>
</evidence>
<sequence>MKKLVLAFFFLSVSLSGIAQENLNVMFYNLLEFPSASPGNRFIILRDIVAEFPPDIFMICELESEAGADTLLNETLNFETLSFNRAPYLTNQSSTSPLQQMLYYRRDKFTLENTSTILTSVRDINKYELKLNTVNGATDPVVLYLYVAHLKSSDGASNEAIRLDMVNEFTNDLLSLPPDAFVVFAGDLNLYDSNEPAYIELLDNTNPIVLKDPIDTPGNWHNNDTFQATHTQSTREDAGTFGAGAGGGMDDRFDFILLSENMLTNPKLQYVENTYKAFGNNGNCYDLSISNENCTGEFGQIIRNRLFSMSDHLPVVLQLQTDQEIVLGNTQFATPGPLLSLKSTVVSKQLEIHSTAPLDAGFSFAIYNTLGQKVLQWDGNPAQEIIVPIAALANGVYYIKTNLPTIETLKFLKNS</sequence>
<feature type="chain" id="PRO_5016745702" description="Secreted protein (Por secretion system target)" evidence="1">
    <location>
        <begin position="20"/>
        <end position="415"/>
    </location>
</feature>
<dbReference type="InterPro" id="IPR036691">
    <property type="entry name" value="Endo/exonu/phosph_ase_sf"/>
</dbReference>
<dbReference type="EMBL" id="QRAO01000002">
    <property type="protein sequence ID" value="RDK87300.1"/>
    <property type="molecule type" value="Genomic_DNA"/>
</dbReference>
<keyword evidence="3" id="KW-1185">Reference proteome</keyword>
<dbReference type="OrthoDB" id="1122807at2"/>
<evidence type="ECO:0000313" key="3">
    <source>
        <dbReference type="Proteomes" id="UP000255317"/>
    </source>
</evidence>
<protein>
    <recommendedName>
        <fullName evidence="4">Secreted protein (Por secretion system target)</fullName>
    </recommendedName>
</protein>
<organism evidence="2 3">
    <name type="scientific">Marinirhabdus gelatinilytica</name>
    <dbReference type="NCBI Taxonomy" id="1703343"/>
    <lineage>
        <taxon>Bacteria</taxon>
        <taxon>Pseudomonadati</taxon>
        <taxon>Bacteroidota</taxon>
        <taxon>Flavobacteriia</taxon>
        <taxon>Flavobacteriales</taxon>
        <taxon>Flavobacteriaceae</taxon>
    </lineage>
</organism>
<keyword evidence="1" id="KW-0732">Signal</keyword>
<dbReference type="Proteomes" id="UP000255317">
    <property type="component" value="Unassembled WGS sequence"/>
</dbReference>
<comment type="caution">
    <text evidence="2">The sequence shown here is derived from an EMBL/GenBank/DDBJ whole genome shotgun (WGS) entry which is preliminary data.</text>
</comment>
<dbReference type="RefSeq" id="WP_115123486.1">
    <property type="nucleotide sequence ID" value="NZ_QRAO01000002.1"/>
</dbReference>
<accession>A0A370QGT4</accession>
<gene>
    <name evidence="2" type="ORF">C8D94_102487</name>
</gene>
<name>A0A370QGT4_9FLAO</name>
<feature type="signal peptide" evidence="1">
    <location>
        <begin position="1"/>
        <end position="19"/>
    </location>
</feature>
<evidence type="ECO:0008006" key="4">
    <source>
        <dbReference type="Google" id="ProtNLM"/>
    </source>
</evidence>
<dbReference type="AlphaFoldDB" id="A0A370QGT4"/>